<dbReference type="Gene3D" id="3.40.50.720">
    <property type="entry name" value="NAD(P)-binding Rossmann-like Domain"/>
    <property type="match status" value="1"/>
</dbReference>
<protein>
    <submittedName>
        <fullName evidence="9">Uncharacterized protein</fullName>
    </submittedName>
</protein>
<evidence type="ECO:0000256" key="6">
    <source>
        <dbReference type="ARBA" id="ARBA00023098"/>
    </source>
</evidence>
<dbReference type="InterPro" id="IPR020904">
    <property type="entry name" value="Sc_DH/Rdtase_CS"/>
</dbReference>
<dbReference type="PRINTS" id="PR00080">
    <property type="entry name" value="SDRFAMILY"/>
</dbReference>
<keyword evidence="5" id="KW-0560">Oxidoreductase</keyword>
<evidence type="ECO:0000256" key="3">
    <source>
        <dbReference type="ARBA" id="ARBA00022832"/>
    </source>
</evidence>
<accession>A0A177AXC3</accession>
<dbReference type="PRINTS" id="PR00081">
    <property type="entry name" value="GDHRDH"/>
</dbReference>
<dbReference type="PROSITE" id="PS00061">
    <property type="entry name" value="ADH_SHORT"/>
    <property type="match status" value="1"/>
</dbReference>
<dbReference type="GO" id="GO:0030497">
    <property type="term" value="P:fatty acid elongation"/>
    <property type="evidence" value="ECO:0007669"/>
    <property type="project" value="TreeGrafter"/>
</dbReference>
<gene>
    <name evidence="9" type="ORF">A3Q56_06225</name>
</gene>
<keyword evidence="2" id="KW-0444">Lipid biosynthesis</keyword>
<evidence type="ECO:0000256" key="2">
    <source>
        <dbReference type="ARBA" id="ARBA00022516"/>
    </source>
</evidence>
<dbReference type="OrthoDB" id="5545019at2759"/>
<dbReference type="AlphaFoldDB" id="A0A177AXC3"/>
<dbReference type="EMBL" id="LWCA01001053">
    <property type="protein sequence ID" value="OAF66051.1"/>
    <property type="molecule type" value="Genomic_DNA"/>
</dbReference>
<dbReference type="InterPro" id="IPR002347">
    <property type="entry name" value="SDR_fam"/>
</dbReference>
<dbReference type="PANTHER" id="PTHR43086:SF2">
    <property type="entry name" value="HYDROXYSTEROID DEHYDROGENASE-LIKE PROTEIN 1"/>
    <property type="match status" value="1"/>
</dbReference>
<reference evidence="9 10" key="1">
    <citation type="submission" date="2016-04" db="EMBL/GenBank/DDBJ databases">
        <title>The genome of Intoshia linei affirms orthonectids as highly simplified spiralians.</title>
        <authorList>
            <person name="Mikhailov K.V."/>
            <person name="Slusarev G.S."/>
            <person name="Nikitin M.A."/>
            <person name="Logacheva M.D."/>
            <person name="Penin A."/>
            <person name="Aleoshin V."/>
            <person name="Panchin Y.V."/>
        </authorList>
    </citation>
    <scope>NUCLEOTIDE SEQUENCE [LARGE SCALE GENOMIC DNA]</scope>
    <source>
        <strain evidence="9">Intl2013</strain>
        <tissue evidence="9">Whole animal</tissue>
    </source>
</reference>
<evidence type="ECO:0000313" key="9">
    <source>
        <dbReference type="EMBL" id="OAF66051.1"/>
    </source>
</evidence>
<dbReference type="PIRSF" id="PIRSF000126">
    <property type="entry name" value="11-beta-HSD1"/>
    <property type="match status" value="1"/>
</dbReference>
<dbReference type="InterPro" id="IPR036291">
    <property type="entry name" value="NAD(P)-bd_dom_sf"/>
</dbReference>
<evidence type="ECO:0000256" key="5">
    <source>
        <dbReference type="ARBA" id="ARBA00023002"/>
    </source>
</evidence>
<keyword evidence="6" id="KW-0443">Lipid metabolism</keyword>
<dbReference type="GO" id="GO:0016491">
    <property type="term" value="F:oxidoreductase activity"/>
    <property type="evidence" value="ECO:0007669"/>
    <property type="project" value="UniProtKB-KW"/>
</dbReference>
<dbReference type="Pfam" id="PF00106">
    <property type="entry name" value="adh_short"/>
    <property type="match status" value="1"/>
</dbReference>
<dbReference type="Proteomes" id="UP000078046">
    <property type="component" value="Unassembled WGS sequence"/>
</dbReference>
<keyword evidence="3" id="KW-0276">Fatty acid metabolism</keyword>
<dbReference type="CDD" id="cd05356">
    <property type="entry name" value="17beta-HSD1_like_SDR_c"/>
    <property type="match status" value="1"/>
</dbReference>
<comment type="caution">
    <text evidence="9">The sequence shown here is derived from an EMBL/GenBank/DDBJ whole genome shotgun (WGS) entry which is preliminary data.</text>
</comment>
<comment type="similarity">
    <text evidence="8">Belongs to the short-chain dehydrogenases/reductases (SDR) family. 17-beta-HSD 3 subfamily.</text>
</comment>
<proteinExistence type="inferred from homology"/>
<keyword evidence="7" id="KW-0275">Fatty acid biosynthesis</keyword>
<evidence type="ECO:0000256" key="7">
    <source>
        <dbReference type="ARBA" id="ARBA00023160"/>
    </source>
</evidence>
<evidence type="ECO:0000256" key="1">
    <source>
        <dbReference type="ARBA" id="ARBA00005194"/>
    </source>
</evidence>
<name>A0A177AXC3_9BILA</name>
<evidence type="ECO:0000256" key="8">
    <source>
        <dbReference type="ARBA" id="ARBA00038261"/>
    </source>
</evidence>
<dbReference type="SUPFAM" id="SSF51735">
    <property type="entry name" value="NAD(P)-binding Rossmann-fold domains"/>
    <property type="match status" value="1"/>
</dbReference>
<keyword evidence="4" id="KW-0521">NADP</keyword>
<dbReference type="PANTHER" id="PTHR43086">
    <property type="entry name" value="VERY-LONG-CHAIN 3-OXOOACYL-COA REDUCTASE"/>
    <property type="match status" value="1"/>
</dbReference>
<evidence type="ECO:0000313" key="10">
    <source>
        <dbReference type="Proteomes" id="UP000078046"/>
    </source>
</evidence>
<comment type="pathway">
    <text evidence="1">Lipid metabolism; fatty acid biosynthesis.</text>
</comment>
<evidence type="ECO:0000256" key="4">
    <source>
        <dbReference type="ARBA" id="ARBA00022857"/>
    </source>
</evidence>
<sequence length="306" mass="34923">MFGLSCFFTTLFATYILYRIYRGCREYIHVLFGCKGEDITKHGTWAVVTGATNGMGYEYCHALAKMGLNVVLISRNMEKLENVATELEKDYDIETMVLQYDFTNSKLANYEEKLSKPLTELDNVAILVNNVGISYNGMKTFSELDNQFLLDIVNVNVVSMLMVTKYVLPNMMKRNKGIILNMSSVSALIEMPYLTAYSASKSFVNCYSVGLSRELHKTNIIVECVSPSFIAGKMSGIKKPSLMVPSNTQMINQILNSIGICYKWTNGWFPHFLQYLHVYLPESVKVYFYNKGHIKSKAYMLRKKNR</sequence>
<organism evidence="9 10">
    <name type="scientific">Intoshia linei</name>
    <dbReference type="NCBI Taxonomy" id="1819745"/>
    <lineage>
        <taxon>Eukaryota</taxon>
        <taxon>Metazoa</taxon>
        <taxon>Spiralia</taxon>
        <taxon>Lophotrochozoa</taxon>
        <taxon>Mesozoa</taxon>
        <taxon>Orthonectida</taxon>
        <taxon>Rhopaluridae</taxon>
        <taxon>Intoshia</taxon>
    </lineage>
</organism>
<keyword evidence="10" id="KW-1185">Reference proteome</keyword>
<dbReference type="FunFam" id="3.40.50.720:FF:000137">
    <property type="entry name" value="Hydroxysteroid (17-beta) dehydrogenase 3"/>
    <property type="match status" value="1"/>
</dbReference>
<dbReference type="GO" id="GO:0005783">
    <property type="term" value="C:endoplasmic reticulum"/>
    <property type="evidence" value="ECO:0007669"/>
    <property type="project" value="TreeGrafter"/>
</dbReference>